<keyword evidence="1" id="KW-0812">Transmembrane</keyword>
<sequence length="145" mass="16211">MNKLPEAAAKECAERYPVKESVDSVILVDSALLKNYESEFMVMASLIDSLLSAKCDTVTKIKIKELIKTLPAKVQTKVITRTIENTAQVQVLRDSLANVSAKHLEADTKAQNYATRITSLKKQIGWMWIIILLAAIIIGRSFYKL</sequence>
<dbReference type="EMBL" id="LR796337">
    <property type="protein sequence ID" value="CAB4137544.1"/>
    <property type="molecule type" value="Genomic_DNA"/>
</dbReference>
<feature type="transmembrane region" description="Helical" evidence="1">
    <location>
        <begin position="124"/>
        <end position="143"/>
    </location>
</feature>
<gene>
    <name evidence="2" type="ORF">UFOVP318_40</name>
</gene>
<protein>
    <submittedName>
        <fullName evidence="2">Uncharacterized protein</fullName>
    </submittedName>
</protein>
<name>A0A6J5LSG0_9CAUD</name>
<evidence type="ECO:0000256" key="1">
    <source>
        <dbReference type="SAM" id="Phobius"/>
    </source>
</evidence>
<keyword evidence="1" id="KW-0472">Membrane</keyword>
<evidence type="ECO:0000313" key="2">
    <source>
        <dbReference type="EMBL" id="CAB4137544.1"/>
    </source>
</evidence>
<organism evidence="2">
    <name type="scientific">uncultured Caudovirales phage</name>
    <dbReference type="NCBI Taxonomy" id="2100421"/>
    <lineage>
        <taxon>Viruses</taxon>
        <taxon>Duplodnaviria</taxon>
        <taxon>Heunggongvirae</taxon>
        <taxon>Uroviricota</taxon>
        <taxon>Caudoviricetes</taxon>
        <taxon>Peduoviridae</taxon>
        <taxon>Maltschvirus</taxon>
        <taxon>Maltschvirus maltsch</taxon>
    </lineage>
</organism>
<proteinExistence type="predicted"/>
<keyword evidence="1" id="KW-1133">Transmembrane helix</keyword>
<reference evidence="2" key="1">
    <citation type="submission" date="2020-04" db="EMBL/GenBank/DDBJ databases">
        <authorList>
            <person name="Chiriac C."/>
            <person name="Salcher M."/>
            <person name="Ghai R."/>
            <person name="Kavagutti S V."/>
        </authorList>
    </citation>
    <scope>NUCLEOTIDE SEQUENCE</scope>
</reference>
<accession>A0A6J5LSG0</accession>